<comment type="caution">
    <text evidence="1">The sequence shown here is derived from an EMBL/GenBank/DDBJ whole genome shotgun (WGS) entry which is preliminary data.</text>
</comment>
<dbReference type="SUPFAM" id="SSF51658">
    <property type="entry name" value="Xylose isomerase-like"/>
    <property type="match status" value="1"/>
</dbReference>
<sequence>MKLSKQQIAYCSNVHPGDDLPSVINNIQCYFSAVKQKRGLQQMASGLWLSANTAAQLNQDTDLLFSFKCLLEQQGLNLTSLNGFPYGNFHQKVVKESVYLPTWAQLERLEYTQQLAKILAYCLPKEERFGAISTLPLAYAKSWSDEQHHSATIHLIQLAEYLACLERESGKRIVVCIEMEPDCVLQSTIELIQFFKQALIPAAKNAGMSPQTLCRYIACCFDTCHQAVMGEDIEKALQSIVDAGIFVGKVQISNALSAKLTDISEAEQLTSMFNDDKFLHQTKVFLAGNLHREIADLNKGSLSHLLAQEQTSPYSLSIHYHIPINQTQQDLPLPFIDSTQAAILAALDFITDKLDYAPKLEIETYTWLNFLSASNSQDDIDARLIEGLVAEFDWLEKALAERDVLV</sequence>
<dbReference type="Gene3D" id="3.20.20.150">
    <property type="entry name" value="Divalent-metal-dependent TIM barrel enzymes"/>
    <property type="match status" value="1"/>
</dbReference>
<dbReference type="NCBIfam" id="NF035939">
    <property type="entry name" value="TIM_EboE"/>
    <property type="match status" value="1"/>
</dbReference>
<organism evidence="1 2">
    <name type="scientific">Agaribacter flavus</name>
    <dbReference type="NCBI Taxonomy" id="1902781"/>
    <lineage>
        <taxon>Bacteria</taxon>
        <taxon>Pseudomonadati</taxon>
        <taxon>Pseudomonadota</taxon>
        <taxon>Gammaproteobacteria</taxon>
        <taxon>Alteromonadales</taxon>
        <taxon>Alteromonadaceae</taxon>
        <taxon>Agaribacter</taxon>
    </lineage>
</organism>
<reference evidence="2" key="1">
    <citation type="journal article" date="2019" name="Int. J. Syst. Evol. Microbiol.">
        <title>The Global Catalogue of Microorganisms (GCM) 10K type strain sequencing project: providing services to taxonomists for standard genome sequencing and annotation.</title>
        <authorList>
            <consortium name="The Broad Institute Genomics Platform"/>
            <consortium name="The Broad Institute Genome Sequencing Center for Infectious Disease"/>
            <person name="Wu L."/>
            <person name="Ma J."/>
        </authorList>
    </citation>
    <scope>NUCLEOTIDE SEQUENCE [LARGE SCALE GENOMIC DNA]</scope>
    <source>
        <strain evidence="2">KCTC 52473</strain>
    </source>
</reference>
<accession>A0ABV7FPN3</accession>
<dbReference type="Proteomes" id="UP001595478">
    <property type="component" value="Unassembled WGS sequence"/>
</dbReference>
<evidence type="ECO:0000313" key="1">
    <source>
        <dbReference type="EMBL" id="MFC3121396.1"/>
    </source>
</evidence>
<evidence type="ECO:0000313" key="2">
    <source>
        <dbReference type="Proteomes" id="UP001595478"/>
    </source>
</evidence>
<dbReference type="InterPro" id="IPR036237">
    <property type="entry name" value="Xyl_isomerase-like_sf"/>
</dbReference>
<gene>
    <name evidence="1" type="primary">eboE</name>
    <name evidence="1" type="ORF">ACFOHL_07165</name>
</gene>
<proteinExistence type="predicted"/>
<name>A0ABV7FPN3_9ALTE</name>
<keyword evidence="2" id="KW-1185">Reference proteome</keyword>
<dbReference type="RefSeq" id="WP_376919533.1">
    <property type="nucleotide sequence ID" value="NZ_JBHRSW010000010.1"/>
</dbReference>
<protein>
    <submittedName>
        <fullName evidence="1">Metabolite traffic protein EboE</fullName>
    </submittedName>
</protein>
<dbReference type="EMBL" id="JBHRSW010000010">
    <property type="protein sequence ID" value="MFC3121396.1"/>
    <property type="molecule type" value="Genomic_DNA"/>
</dbReference>